<organism evidence="1 2">
    <name type="scientific">Musa acuminata subsp. malaccensis</name>
    <name type="common">Wild banana</name>
    <name type="synonym">Musa malaccensis</name>
    <dbReference type="NCBI Taxonomy" id="214687"/>
    <lineage>
        <taxon>Eukaryota</taxon>
        <taxon>Viridiplantae</taxon>
        <taxon>Streptophyta</taxon>
        <taxon>Embryophyta</taxon>
        <taxon>Tracheophyta</taxon>
        <taxon>Spermatophyta</taxon>
        <taxon>Magnoliopsida</taxon>
        <taxon>Liliopsida</taxon>
        <taxon>Zingiberales</taxon>
        <taxon>Musaceae</taxon>
        <taxon>Musa</taxon>
    </lineage>
</organism>
<protein>
    <submittedName>
        <fullName evidence="1">Uncharacterized protein</fullName>
    </submittedName>
</protein>
<proteinExistence type="predicted"/>
<accession>A0A804KTB1</accession>
<dbReference type="Proteomes" id="UP000012960">
    <property type="component" value="Unplaced"/>
</dbReference>
<dbReference type="InParanoid" id="A0A804KTB1"/>
<dbReference type="AlphaFoldDB" id="A0A804KTB1"/>
<dbReference type="Gramene" id="Ma10_t06560.1">
    <property type="protein sequence ID" value="Ma10_p06560.1"/>
    <property type="gene ID" value="Ma10_g06560"/>
</dbReference>
<reference evidence="1" key="1">
    <citation type="submission" date="2021-05" db="UniProtKB">
        <authorList>
            <consortium name="EnsemblPlants"/>
        </authorList>
    </citation>
    <scope>IDENTIFICATION</scope>
    <source>
        <strain evidence="1">subsp. malaccensis</strain>
    </source>
</reference>
<evidence type="ECO:0000313" key="1">
    <source>
        <dbReference type="EnsemblPlants" id="Ma10_p06560.1"/>
    </source>
</evidence>
<evidence type="ECO:0000313" key="2">
    <source>
        <dbReference type="Proteomes" id="UP000012960"/>
    </source>
</evidence>
<name>A0A804KTB1_MUSAM</name>
<dbReference type="EnsemblPlants" id="Ma10_t06560.1">
    <property type="protein sequence ID" value="Ma10_p06560.1"/>
    <property type="gene ID" value="Ma10_g06560"/>
</dbReference>
<keyword evidence="2" id="KW-1185">Reference proteome</keyword>
<sequence>MFKLVIFVLRSEQGCSHRFYCLRLCSIHYTKKQQMTECHQ</sequence>